<keyword evidence="2" id="KW-0808">Transferase</keyword>
<dbReference type="RefSeq" id="WP_191727090.1">
    <property type="nucleotide sequence ID" value="NZ_JACSPY010000016.1"/>
</dbReference>
<dbReference type="GO" id="GO:0016740">
    <property type="term" value="F:transferase activity"/>
    <property type="evidence" value="ECO:0007669"/>
    <property type="project" value="UniProtKB-KW"/>
</dbReference>
<name>A0ABR8WXC5_9MICO</name>
<keyword evidence="3" id="KW-1185">Reference proteome</keyword>
<dbReference type="Proteomes" id="UP000651517">
    <property type="component" value="Unassembled WGS sequence"/>
</dbReference>
<accession>A0ABR8WXC5</accession>
<evidence type="ECO:0000313" key="2">
    <source>
        <dbReference type="EMBL" id="MBD8021633.1"/>
    </source>
</evidence>
<dbReference type="Gene3D" id="3.30.1540.10">
    <property type="entry name" value="formyl-coa transferase, domain 3"/>
    <property type="match status" value="1"/>
</dbReference>
<feature type="region of interest" description="Disordered" evidence="1">
    <location>
        <begin position="337"/>
        <end position="374"/>
    </location>
</feature>
<dbReference type="PANTHER" id="PTHR48228">
    <property type="entry name" value="SUCCINYL-COA--D-CITRAMALATE COA-TRANSFERASE"/>
    <property type="match status" value="1"/>
</dbReference>
<dbReference type="PANTHER" id="PTHR48228:SF5">
    <property type="entry name" value="ALPHA-METHYLACYL-COA RACEMASE"/>
    <property type="match status" value="1"/>
</dbReference>
<dbReference type="InterPro" id="IPR044855">
    <property type="entry name" value="CoA-Trfase_III_dom3_sf"/>
</dbReference>
<dbReference type="InterPro" id="IPR050509">
    <property type="entry name" value="CoA-transferase_III"/>
</dbReference>
<dbReference type="SUPFAM" id="SSF89796">
    <property type="entry name" value="CoA-transferase family III (CaiB/BaiF)"/>
    <property type="match status" value="1"/>
</dbReference>
<protein>
    <submittedName>
        <fullName evidence="2">CoA transferase</fullName>
    </submittedName>
</protein>
<dbReference type="InterPro" id="IPR023606">
    <property type="entry name" value="CoA-Trfase_III_dom_1_sf"/>
</dbReference>
<proteinExistence type="predicted"/>
<dbReference type="InterPro" id="IPR003673">
    <property type="entry name" value="CoA-Trfase_fam_III"/>
</dbReference>
<comment type="caution">
    <text evidence="2">The sequence shown here is derived from an EMBL/GenBank/DDBJ whole genome shotgun (WGS) entry which is preliminary data.</text>
</comment>
<organism evidence="2 3">
    <name type="scientific">Brevibacterium gallinarum</name>
    <dbReference type="NCBI Taxonomy" id="2762220"/>
    <lineage>
        <taxon>Bacteria</taxon>
        <taxon>Bacillati</taxon>
        <taxon>Actinomycetota</taxon>
        <taxon>Actinomycetes</taxon>
        <taxon>Micrococcales</taxon>
        <taxon>Brevibacteriaceae</taxon>
        <taxon>Brevibacterium</taxon>
    </lineage>
</organism>
<dbReference type="EMBL" id="JACSPY010000016">
    <property type="protein sequence ID" value="MBD8021633.1"/>
    <property type="molecule type" value="Genomic_DNA"/>
</dbReference>
<reference evidence="2 3" key="1">
    <citation type="submission" date="2020-08" db="EMBL/GenBank/DDBJ databases">
        <title>A Genomic Blueprint of the Chicken Gut Microbiome.</title>
        <authorList>
            <person name="Gilroy R."/>
            <person name="Ravi A."/>
            <person name="Getino M."/>
            <person name="Pursley I."/>
            <person name="Horton D.L."/>
            <person name="Alikhan N.-F."/>
            <person name="Baker D."/>
            <person name="Gharbi K."/>
            <person name="Hall N."/>
            <person name="Watson M."/>
            <person name="Adriaenssens E.M."/>
            <person name="Foster-Nyarko E."/>
            <person name="Jarju S."/>
            <person name="Secka A."/>
            <person name="Antonio M."/>
            <person name="Oren A."/>
            <person name="Chaudhuri R."/>
            <person name="La Ragione R.M."/>
            <person name="Hildebrand F."/>
            <person name="Pallen M.J."/>
        </authorList>
    </citation>
    <scope>NUCLEOTIDE SEQUENCE [LARGE SCALE GENOMIC DNA]</scope>
    <source>
        <strain evidence="2 3">Re57</strain>
    </source>
</reference>
<sequence>MLEGIRVLDLGGIGPGPYASMLLADLGAEVIRVTRTSEPQPVNPVLDRGKKSVCLDLKSPHASPALARLAHYVDAVIEGFRPGVAERLGAGPADLMAANPALVYGRVTGWGQTGPQSQQPGHDLNYIAASGLLSRLGRSGEAPQFPVNLLGDFGGGGMQLALGIVSGLLRAQRTGHGTVVDAAMMDGANHLWSMMFGFEALGMWNDRRGENLLDSGAPFYDVYPTADGGHLGVGCIEPQFFAEFVTTLGIADKLPAPLAELSYRKPEYWPALRELFSAAIAARTTAELAELFDGSDACATVVLSMDEAEAHPHNAQRAFLYRDDAGVRQPAPIPRFADLGETTWSGGRSAADASATEPYRRPAPAAQPGEHTDEVLTAAGFSAEEIARLTSATS</sequence>
<evidence type="ECO:0000313" key="3">
    <source>
        <dbReference type="Proteomes" id="UP000651517"/>
    </source>
</evidence>
<gene>
    <name evidence="2" type="ORF">H9634_12665</name>
</gene>
<dbReference type="Gene3D" id="3.40.50.10540">
    <property type="entry name" value="Crotonobetainyl-coa:carnitine coa-transferase, domain 1"/>
    <property type="match status" value="1"/>
</dbReference>
<dbReference type="Pfam" id="PF02515">
    <property type="entry name" value="CoA_transf_3"/>
    <property type="match status" value="1"/>
</dbReference>
<evidence type="ECO:0000256" key="1">
    <source>
        <dbReference type="SAM" id="MobiDB-lite"/>
    </source>
</evidence>